<evidence type="ECO:0000313" key="3">
    <source>
        <dbReference type="Proteomes" id="UP000245533"/>
    </source>
</evidence>
<reference evidence="2 3" key="1">
    <citation type="submission" date="2018-05" db="EMBL/GenBank/DDBJ databases">
        <title>Rhodohalobacter halophilus gen. nov., sp. nov., a moderately halophilic member of the family Balneolaceae.</title>
        <authorList>
            <person name="Liu Z.-W."/>
        </authorList>
    </citation>
    <scope>NUCLEOTIDE SEQUENCE [LARGE SCALE GENOMIC DNA]</scope>
    <source>
        <strain evidence="2 3">8A47</strain>
    </source>
</reference>
<accession>A0A316TW40</accession>
<feature type="transmembrane region" description="Helical" evidence="1">
    <location>
        <begin position="125"/>
        <end position="144"/>
    </location>
</feature>
<dbReference type="Pfam" id="PF09858">
    <property type="entry name" value="DUF2085"/>
    <property type="match status" value="1"/>
</dbReference>
<dbReference type="AlphaFoldDB" id="A0A316TW40"/>
<dbReference type="EMBL" id="QGGB01000001">
    <property type="protein sequence ID" value="PWN08158.1"/>
    <property type="molecule type" value="Genomic_DNA"/>
</dbReference>
<dbReference type="OrthoDB" id="9810176at2"/>
<proteinExistence type="predicted"/>
<evidence type="ECO:0000313" key="2">
    <source>
        <dbReference type="EMBL" id="PWN08158.1"/>
    </source>
</evidence>
<keyword evidence="3" id="KW-1185">Reference proteome</keyword>
<comment type="caution">
    <text evidence="2">The sequence shown here is derived from an EMBL/GenBank/DDBJ whole genome shotgun (WGS) entry which is preliminary data.</text>
</comment>
<gene>
    <name evidence="2" type="ORF">DDZ15_00545</name>
</gene>
<evidence type="ECO:0008006" key="4">
    <source>
        <dbReference type="Google" id="ProtNLM"/>
    </source>
</evidence>
<dbReference type="RefSeq" id="WP_109643790.1">
    <property type="nucleotide sequence ID" value="NZ_QGGB01000001.1"/>
</dbReference>
<evidence type="ECO:0000256" key="1">
    <source>
        <dbReference type="SAM" id="Phobius"/>
    </source>
</evidence>
<keyword evidence="1" id="KW-0812">Transmembrane</keyword>
<feature type="transmembrane region" description="Helical" evidence="1">
    <location>
        <begin position="93"/>
        <end position="113"/>
    </location>
</feature>
<name>A0A316TW40_9BACT</name>
<keyword evidence="1" id="KW-1133">Transmembrane helix</keyword>
<dbReference type="InterPro" id="IPR019206">
    <property type="entry name" value="DUF2085_TM"/>
</dbReference>
<keyword evidence="1" id="KW-0472">Membrane</keyword>
<sequence length="149" mass="16687">MINKGLYVGLLVSLIALVLAALGKGMWGGDSSIGFHWTERLFYGICHQIPERTFFLNEMPMAVNSRCFGIFTGLLGGWITITLLSSDMRNSKWLFRLLIIAVVIQIIDYLGNLSGWWTNTNESRFLLGFILGFSGPLNIASMFYTQPPT</sequence>
<organism evidence="2 3">
    <name type="scientific">Rhodohalobacter mucosus</name>
    <dbReference type="NCBI Taxonomy" id="2079485"/>
    <lineage>
        <taxon>Bacteria</taxon>
        <taxon>Pseudomonadati</taxon>
        <taxon>Balneolota</taxon>
        <taxon>Balneolia</taxon>
        <taxon>Balneolales</taxon>
        <taxon>Balneolaceae</taxon>
        <taxon>Rhodohalobacter</taxon>
    </lineage>
</organism>
<feature type="transmembrane region" description="Helical" evidence="1">
    <location>
        <begin position="68"/>
        <end position="86"/>
    </location>
</feature>
<dbReference type="Proteomes" id="UP000245533">
    <property type="component" value="Unassembled WGS sequence"/>
</dbReference>
<protein>
    <recommendedName>
        <fullName evidence="4">DUF2085 domain-containing protein</fullName>
    </recommendedName>
</protein>